<evidence type="ECO:0008006" key="9">
    <source>
        <dbReference type="Google" id="ProtNLM"/>
    </source>
</evidence>
<evidence type="ECO:0000313" key="7">
    <source>
        <dbReference type="EMBL" id="BEH90298.1"/>
    </source>
</evidence>
<evidence type="ECO:0000256" key="5">
    <source>
        <dbReference type="ARBA" id="ARBA00023136"/>
    </source>
</evidence>
<protein>
    <recommendedName>
        <fullName evidence="9">MATE family efflux transporter</fullName>
    </recommendedName>
</protein>
<dbReference type="InterPro" id="IPR002528">
    <property type="entry name" value="MATE_fam"/>
</dbReference>
<feature type="transmembrane region" description="Helical" evidence="6">
    <location>
        <begin position="84"/>
        <end position="104"/>
    </location>
</feature>
<dbReference type="EMBL" id="AP028127">
    <property type="protein sequence ID" value="BEH90298.1"/>
    <property type="molecule type" value="Genomic_DNA"/>
</dbReference>
<accession>A0ABN6ZES9</accession>
<gene>
    <name evidence="7" type="ORF">T23_04000</name>
</gene>
<feature type="transmembrane region" description="Helical" evidence="6">
    <location>
        <begin position="221"/>
        <end position="240"/>
    </location>
</feature>
<evidence type="ECO:0000256" key="2">
    <source>
        <dbReference type="ARBA" id="ARBA00022475"/>
    </source>
</evidence>
<comment type="subcellular location">
    <subcellularLocation>
        <location evidence="1">Cell membrane</location>
        <topology evidence="1">Multi-pass membrane protein</topology>
    </subcellularLocation>
</comment>
<dbReference type="InterPro" id="IPR051327">
    <property type="entry name" value="MATE_MepA_subfamily"/>
</dbReference>
<evidence type="ECO:0000256" key="6">
    <source>
        <dbReference type="SAM" id="Phobius"/>
    </source>
</evidence>
<dbReference type="Pfam" id="PF01554">
    <property type="entry name" value="MatE"/>
    <property type="match status" value="1"/>
</dbReference>
<evidence type="ECO:0000256" key="3">
    <source>
        <dbReference type="ARBA" id="ARBA00022692"/>
    </source>
</evidence>
<feature type="transmembrane region" description="Helical" evidence="6">
    <location>
        <begin position="194"/>
        <end position="215"/>
    </location>
</feature>
<sequence>MCCGIDCLAGIITWKYNLNLFDKEKLINIHLGKWDLTTVLPVLYNGSSEGIISLSVAISAYIFNMAFMSIAGENGVAAFTAINYVGQFGICILFGISDGIGPIVSCSHGSERYDRVKQILKLAHVVGIAIGTLIFIVLFLFGENLIKLFMSVDQQIVDLAAQGAKIYAIAFFMNGFNIITSGYFTFIGEALNSVIIAASRGLLFIILGIILLPQILGINGVWATIPFAEFLTIILGITLIEMNNRRCL</sequence>
<dbReference type="Proteomes" id="UP001432099">
    <property type="component" value="Chromosome"/>
</dbReference>
<keyword evidence="8" id="KW-1185">Reference proteome</keyword>
<feature type="transmembrane region" description="Helical" evidence="6">
    <location>
        <begin position="166"/>
        <end position="187"/>
    </location>
</feature>
<proteinExistence type="predicted"/>
<keyword evidence="3 6" id="KW-0812">Transmembrane</keyword>
<keyword evidence="2" id="KW-1003">Cell membrane</keyword>
<dbReference type="PANTHER" id="PTHR43823:SF3">
    <property type="entry name" value="MULTIDRUG EXPORT PROTEIN MEPA"/>
    <property type="match status" value="1"/>
</dbReference>
<evidence type="ECO:0000256" key="4">
    <source>
        <dbReference type="ARBA" id="ARBA00022989"/>
    </source>
</evidence>
<keyword evidence="4 6" id="KW-1133">Transmembrane helix</keyword>
<name>A0ABN6ZES9_9FIRM</name>
<reference evidence="7" key="1">
    <citation type="journal article" date="2024" name="Int. J. Syst. Evol. Microbiol.">
        <title>Turicibacter faecis sp. nov., isolated from faeces of heart failure mouse model.</title>
        <authorList>
            <person name="Imamura Y."/>
            <person name="Motooka D."/>
            <person name="Nakajima Y."/>
            <person name="Ito S."/>
            <person name="Kitakaze M."/>
            <person name="Iida T."/>
            <person name="Nakamura S."/>
        </authorList>
    </citation>
    <scope>NUCLEOTIDE SEQUENCE</scope>
    <source>
        <strain evidence="7">TC023</strain>
    </source>
</reference>
<feature type="transmembrane region" description="Helical" evidence="6">
    <location>
        <begin position="125"/>
        <end position="146"/>
    </location>
</feature>
<dbReference type="PANTHER" id="PTHR43823">
    <property type="entry name" value="SPORULATION PROTEIN YKVU"/>
    <property type="match status" value="1"/>
</dbReference>
<keyword evidence="5 6" id="KW-0472">Membrane</keyword>
<evidence type="ECO:0000256" key="1">
    <source>
        <dbReference type="ARBA" id="ARBA00004651"/>
    </source>
</evidence>
<organism evidence="7 8">
    <name type="scientific">Turicibacter faecis</name>
    <dbReference type="NCBI Taxonomy" id="2963365"/>
    <lineage>
        <taxon>Bacteria</taxon>
        <taxon>Bacillati</taxon>
        <taxon>Bacillota</taxon>
        <taxon>Erysipelotrichia</taxon>
        <taxon>Erysipelotrichales</taxon>
        <taxon>Turicibacteraceae</taxon>
        <taxon>Turicibacter</taxon>
    </lineage>
</organism>
<evidence type="ECO:0000313" key="8">
    <source>
        <dbReference type="Proteomes" id="UP001432099"/>
    </source>
</evidence>
<feature type="transmembrane region" description="Helical" evidence="6">
    <location>
        <begin position="51"/>
        <end position="72"/>
    </location>
</feature>